<dbReference type="AlphaFoldDB" id="A0A1F5W8U6"/>
<evidence type="ECO:0008006" key="12">
    <source>
        <dbReference type="Google" id="ProtNLM"/>
    </source>
</evidence>
<feature type="domain" description="Prepilin peptidase A24 N-terminal" evidence="9">
    <location>
        <begin position="8"/>
        <end position="90"/>
    </location>
</feature>
<reference evidence="10 11" key="1">
    <citation type="journal article" date="2016" name="Nat. Commun.">
        <title>Thousands of microbial genomes shed light on interconnected biogeochemical processes in an aquifer system.</title>
        <authorList>
            <person name="Anantharaman K."/>
            <person name="Brown C.T."/>
            <person name="Hug L.A."/>
            <person name="Sharon I."/>
            <person name="Castelle C.J."/>
            <person name="Probst A.J."/>
            <person name="Thomas B.C."/>
            <person name="Singh A."/>
            <person name="Wilkins M.J."/>
            <person name="Karaoz U."/>
            <person name="Brodie E.L."/>
            <person name="Williams K.H."/>
            <person name="Hubbard S.S."/>
            <person name="Banfield J.F."/>
        </authorList>
    </citation>
    <scope>NUCLEOTIDE SEQUENCE [LARGE SCALE GENOMIC DNA]</scope>
</reference>
<evidence type="ECO:0000256" key="3">
    <source>
        <dbReference type="ARBA" id="ARBA00022475"/>
    </source>
</evidence>
<name>A0A1F5W8U6_9BACT</name>
<evidence type="ECO:0000256" key="2">
    <source>
        <dbReference type="ARBA" id="ARBA00005801"/>
    </source>
</evidence>
<dbReference type="GO" id="GO:0006465">
    <property type="term" value="P:signal peptide processing"/>
    <property type="evidence" value="ECO:0007669"/>
    <property type="project" value="TreeGrafter"/>
</dbReference>
<dbReference type="GO" id="GO:0004190">
    <property type="term" value="F:aspartic-type endopeptidase activity"/>
    <property type="evidence" value="ECO:0007669"/>
    <property type="project" value="InterPro"/>
</dbReference>
<evidence type="ECO:0000256" key="6">
    <source>
        <dbReference type="ARBA" id="ARBA00023136"/>
    </source>
</evidence>
<protein>
    <recommendedName>
        <fullName evidence="12">Peptidase A24A N-terminal domain-containing protein</fullName>
    </recommendedName>
</protein>
<dbReference type="EMBL" id="MFHP01000025">
    <property type="protein sequence ID" value="OGF71960.1"/>
    <property type="molecule type" value="Genomic_DNA"/>
</dbReference>
<keyword evidence="4 7" id="KW-0812">Transmembrane</keyword>
<feature type="transmembrane region" description="Helical" evidence="7">
    <location>
        <begin position="165"/>
        <end position="184"/>
    </location>
</feature>
<feature type="transmembrane region" description="Helical" evidence="7">
    <location>
        <begin position="76"/>
        <end position="99"/>
    </location>
</feature>
<dbReference type="Pfam" id="PF06750">
    <property type="entry name" value="A24_N_bact"/>
    <property type="match status" value="1"/>
</dbReference>
<keyword evidence="6 7" id="KW-0472">Membrane</keyword>
<evidence type="ECO:0000256" key="5">
    <source>
        <dbReference type="ARBA" id="ARBA00022989"/>
    </source>
</evidence>
<evidence type="ECO:0000259" key="8">
    <source>
        <dbReference type="Pfam" id="PF01478"/>
    </source>
</evidence>
<organism evidence="10 11">
    <name type="scientific">Candidatus Giovannonibacteria bacterium RIFCSPHIGHO2_02_FULL_45_40</name>
    <dbReference type="NCBI Taxonomy" id="1798337"/>
    <lineage>
        <taxon>Bacteria</taxon>
        <taxon>Candidatus Giovannoniibacteriota</taxon>
    </lineage>
</organism>
<keyword evidence="5 7" id="KW-1133">Transmembrane helix</keyword>
<gene>
    <name evidence="10" type="ORF">A3C05_00425</name>
</gene>
<accession>A0A1F5W8U6</accession>
<dbReference type="GO" id="GO:0005886">
    <property type="term" value="C:plasma membrane"/>
    <property type="evidence" value="ECO:0007669"/>
    <property type="project" value="UniProtKB-SubCell"/>
</dbReference>
<comment type="caution">
    <text evidence="10">The sequence shown here is derived from an EMBL/GenBank/DDBJ whole genome shotgun (WGS) entry which is preliminary data.</text>
</comment>
<evidence type="ECO:0000256" key="4">
    <source>
        <dbReference type="ARBA" id="ARBA00022692"/>
    </source>
</evidence>
<dbReference type="Gene3D" id="1.20.120.1220">
    <property type="match status" value="1"/>
</dbReference>
<comment type="similarity">
    <text evidence="2">Belongs to the peptidase A24 family.</text>
</comment>
<dbReference type="PANTHER" id="PTHR30487">
    <property type="entry name" value="TYPE 4 PREPILIN-LIKE PROTEINS LEADER PEPTIDE-PROCESSING ENZYME"/>
    <property type="match status" value="1"/>
</dbReference>
<comment type="subcellular location">
    <subcellularLocation>
        <location evidence="1">Cell membrane</location>
        <topology evidence="1">Multi-pass membrane protein</topology>
    </subcellularLocation>
</comment>
<evidence type="ECO:0000313" key="10">
    <source>
        <dbReference type="EMBL" id="OGF71960.1"/>
    </source>
</evidence>
<feature type="transmembrane region" description="Helical" evidence="7">
    <location>
        <begin position="244"/>
        <end position="261"/>
    </location>
</feature>
<keyword evidence="3" id="KW-1003">Cell membrane</keyword>
<dbReference type="PANTHER" id="PTHR30487:SF0">
    <property type="entry name" value="PREPILIN LEADER PEPTIDASE_N-METHYLTRANSFERASE-RELATED"/>
    <property type="match status" value="1"/>
</dbReference>
<proteinExistence type="inferred from homology"/>
<evidence type="ECO:0000256" key="7">
    <source>
        <dbReference type="SAM" id="Phobius"/>
    </source>
</evidence>
<dbReference type="InterPro" id="IPR000045">
    <property type="entry name" value="Prepilin_IV_endopep_pep"/>
</dbReference>
<dbReference type="Proteomes" id="UP000178743">
    <property type="component" value="Unassembled WGS sequence"/>
</dbReference>
<evidence type="ECO:0000313" key="11">
    <source>
        <dbReference type="Proteomes" id="UP000178743"/>
    </source>
</evidence>
<evidence type="ECO:0000256" key="1">
    <source>
        <dbReference type="ARBA" id="ARBA00004651"/>
    </source>
</evidence>
<dbReference type="Pfam" id="PF01478">
    <property type="entry name" value="Peptidase_A24"/>
    <property type="match status" value="1"/>
</dbReference>
<dbReference type="InterPro" id="IPR010627">
    <property type="entry name" value="Prepilin_pept_A24_N"/>
</dbReference>
<sequence>MIFVLVFVLGAIIGSFFNVVLLRKNTGESIIFMGSRCFSCGKKLAWWQNIPILSFIFLRGRCFYCGSRISWQYPIVEFLVGLLAVAVYWRVWGIGSILIPAPTLFDVSMKGAEKTINHLLFFSAFSALFLVAAYDFRTKIIDSHFLYIFGAFAAVEFLLRYPAGGIAGDLVSSFSIALFFYLLWRFSGGRWMGRGDANLAFFISLFLGWPMNSAALFVSFWLGGAVGILLLIFKSGKFGLKSEIPFGPFMASAAFVVWYFGDFFRELIKAFVL</sequence>
<feature type="transmembrane region" description="Helical" evidence="7">
    <location>
        <begin position="119"/>
        <end position="136"/>
    </location>
</feature>
<evidence type="ECO:0000259" key="9">
    <source>
        <dbReference type="Pfam" id="PF06750"/>
    </source>
</evidence>
<feature type="domain" description="Prepilin type IV endopeptidase peptidase" evidence="8">
    <location>
        <begin position="124"/>
        <end position="228"/>
    </location>
</feature>
<dbReference type="InterPro" id="IPR050882">
    <property type="entry name" value="Prepilin_peptidase/N-MTase"/>
</dbReference>
<feature type="transmembrane region" description="Helical" evidence="7">
    <location>
        <begin position="143"/>
        <end position="159"/>
    </location>
</feature>